<dbReference type="STRING" id="378806.STAUR_0908"/>
<dbReference type="HOGENOM" id="CLU_171131_0_0_7"/>
<keyword evidence="3" id="KW-1185">Reference proteome</keyword>
<reference evidence="2 3" key="1">
    <citation type="journal article" date="2011" name="Mol. Biol. Evol.">
        <title>Comparative genomic analysis of fruiting body formation in Myxococcales.</title>
        <authorList>
            <person name="Huntley S."/>
            <person name="Hamann N."/>
            <person name="Wegener-Feldbrugge S."/>
            <person name="Treuner-Lange A."/>
            <person name="Kube M."/>
            <person name="Reinhardt R."/>
            <person name="Klages S."/>
            <person name="Muller R."/>
            <person name="Ronning C.M."/>
            <person name="Nierman W.C."/>
            <person name="Sogaard-Andersen L."/>
        </authorList>
    </citation>
    <scope>NUCLEOTIDE SEQUENCE [LARGE SCALE GENOMIC DNA]</scope>
    <source>
        <strain evidence="2 3">DW4/3-1</strain>
    </source>
</reference>
<dbReference type="AlphaFoldDB" id="E3FBY9"/>
<dbReference type="Proteomes" id="UP000001351">
    <property type="component" value="Chromosome"/>
</dbReference>
<evidence type="ECO:0000313" key="2">
    <source>
        <dbReference type="EMBL" id="ADO68712.1"/>
    </source>
</evidence>
<feature type="region of interest" description="Disordered" evidence="1">
    <location>
        <begin position="1"/>
        <end position="26"/>
    </location>
</feature>
<gene>
    <name evidence="2" type="ordered locus">STAUR_0908</name>
</gene>
<protein>
    <submittedName>
        <fullName evidence="2">Phage related protein</fullName>
    </submittedName>
</protein>
<sequence length="113" mass="12177">MGRAAVPLGPSQKTAPIYPAVPPSSRPVPSIPDIAGSYAARVRALLAARGEHMTAAEITEALGCYERRVREALDRLAFCAEVEVELRHTPGKRGTLPRAYRLKRSPSRTNAGT</sequence>
<dbReference type="KEGG" id="sur:STAUR_0908"/>
<evidence type="ECO:0000256" key="1">
    <source>
        <dbReference type="SAM" id="MobiDB-lite"/>
    </source>
</evidence>
<evidence type="ECO:0000313" key="3">
    <source>
        <dbReference type="Proteomes" id="UP000001351"/>
    </source>
</evidence>
<name>E3FBY9_STIAD</name>
<accession>E3FBY9</accession>
<proteinExistence type="predicted"/>
<feature type="region of interest" description="Disordered" evidence="1">
    <location>
        <begin position="90"/>
        <end position="113"/>
    </location>
</feature>
<dbReference type="EMBL" id="CP002271">
    <property type="protein sequence ID" value="ADO68712.1"/>
    <property type="molecule type" value="Genomic_DNA"/>
</dbReference>
<organism evidence="2 3">
    <name type="scientific">Stigmatella aurantiaca (strain DW4/3-1)</name>
    <dbReference type="NCBI Taxonomy" id="378806"/>
    <lineage>
        <taxon>Bacteria</taxon>
        <taxon>Pseudomonadati</taxon>
        <taxon>Myxococcota</taxon>
        <taxon>Myxococcia</taxon>
        <taxon>Myxococcales</taxon>
        <taxon>Cystobacterineae</taxon>
        <taxon>Archangiaceae</taxon>
        <taxon>Stigmatella</taxon>
    </lineage>
</organism>